<evidence type="ECO:0000256" key="4">
    <source>
        <dbReference type="SAM" id="SignalP"/>
    </source>
</evidence>
<keyword evidence="4" id="KW-0732">Signal</keyword>
<evidence type="ECO:0000259" key="5">
    <source>
        <dbReference type="Pfam" id="PF02449"/>
    </source>
</evidence>
<dbReference type="InterPro" id="IPR017853">
    <property type="entry name" value="GH"/>
</dbReference>
<evidence type="ECO:0000259" key="6">
    <source>
        <dbReference type="Pfam" id="PF18120"/>
    </source>
</evidence>
<keyword evidence="3" id="KW-0326">Glycosidase</keyword>
<proteinExistence type="inferred from homology"/>
<feature type="chain" id="PRO_5024332923" description="Beta-galactosidase" evidence="4">
    <location>
        <begin position="22"/>
        <end position="528"/>
    </location>
</feature>
<comment type="similarity">
    <text evidence="1">Belongs to the glycosyl hydrolase 35 family.</text>
</comment>
<evidence type="ECO:0000256" key="2">
    <source>
        <dbReference type="ARBA" id="ARBA00022801"/>
    </source>
</evidence>
<dbReference type="Gene3D" id="2.60.220.20">
    <property type="entry name" value="putative beta-Galactosidase from caulobacter crescentus"/>
    <property type="match status" value="1"/>
</dbReference>
<evidence type="ECO:0008006" key="9">
    <source>
        <dbReference type="Google" id="ProtNLM"/>
    </source>
</evidence>
<evidence type="ECO:0000256" key="1">
    <source>
        <dbReference type="ARBA" id="ARBA00009809"/>
    </source>
</evidence>
<evidence type="ECO:0000313" key="8">
    <source>
        <dbReference type="Proteomes" id="UP000324575"/>
    </source>
</evidence>
<feature type="domain" description="DUF5597" evidence="6">
    <location>
        <begin position="392"/>
        <end position="510"/>
    </location>
</feature>
<dbReference type="Gene3D" id="3.20.20.80">
    <property type="entry name" value="Glycosidases"/>
    <property type="match status" value="1"/>
</dbReference>
<dbReference type="Pfam" id="PF18120">
    <property type="entry name" value="DUF5597"/>
    <property type="match status" value="1"/>
</dbReference>
<dbReference type="EMBL" id="SNRX01000012">
    <property type="protein sequence ID" value="KAA6301912.1"/>
    <property type="molecule type" value="Genomic_DNA"/>
</dbReference>
<protein>
    <recommendedName>
        <fullName evidence="9">Beta-galactosidase</fullName>
    </recommendedName>
</protein>
<dbReference type="AlphaFoldDB" id="A0A5M8P0J7"/>
<accession>A0A5M8P0J7</accession>
<feature type="signal peptide" evidence="4">
    <location>
        <begin position="1"/>
        <end position="21"/>
    </location>
</feature>
<evidence type="ECO:0000313" key="7">
    <source>
        <dbReference type="EMBL" id="KAA6301912.1"/>
    </source>
</evidence>
<dbReference type="InterPro" id="IPR001944">
    <property type="entry name" value="Glycoside_Hdrlase_35"/>
</dbReference>
<reference evidence="7 8" key="1">
    <citation type="submission" date="2019-03" db="EMBL/GenBank/DDBJ databases">
        <title>Single cell metagenomics reveals metabolic interactions within the superorganism composed of flagellate Streblomastix strix and complex community of Bacteroidetes bacteria on its surface.</title>
        <authorList>
            <person name="Treitli S.C."/>
            <person name="Kolisko M."/>
            <person name="Husnik F."/>
            <person name="Keeling P."/>
            <person name="Hampl V."/>
        </authorList>
    </citation>
    <scope>NUCLEOTIDE SEQUENCE [LARGE SCALE GENOMIC DNA]</scope>
    <source>
        <strain evidence="7">St1</strain>
    </source>
</reference>
<sequence>MVNKRNILTIILIFSLFSLKAQTLPQIVENNNQVKQLIVNGKPFIFLSGELNNSTSSNLDYLAPRMENLKDRHLNSVIASISWELFEPVEGKYDYTLVKGIIDQARQNDLKLILIWFATWKNAGSTYVPEWVKNDIVRFPRMQIKTGENTGTLSAFGKNTQQADEKAFAALMKYIRQYDAKEQTVLMMQVENETGIMGSSRDRNDMAETAFHQAVPDELLDYLNAKENQLIPELQRMIQGRSLKKGATWEEVFGQGADECFSAWYISAYVNEVTKAGKAEYNLPMYVNAWVDWSFSKDLIPDYPSGGPVSKMFDIWQAGAPAIDLIGADVYPDDFKQLCRMYTQNGNPLFLPELAPSVRQAAYVYYAIGQNALCFAPFGIDNSFSPEKAAVLSRSYESLKGFLPFFAQHCGKDKNVGLLFTGKKEEWLQLGEYNIHVEYLSERNEDKNSPESGGLILQVGEDEFYIGGIKMKLHFYSRKDGMHTEFSLHEEGVFKAGQWLPERRMNGDELEIQISEPSIRRVKYYLFK</sequence>
<dbReference type="InterPro" id="IPR013529">
    <property type="entry name" value="Glyco_hydro_42_N"/>
</dbReference>
<dbReference type="GO" id="GO:0009341">
    <property type="term" value="C:beta-galactosidase complex"/>
    <property type="evidence" value="ECO:0007669"/>
    <property type="project" value="InterPro"/>
</dbReference>
<keyword evidence="2" id="KW-0378">Hydrolase</keyword>
<gene>
    <name evidence="7" type="ORF">EZS26_001915</name>
</gene>
<dbReference type="SUPFAM" id="SSF51445">
    <property type="entry name" value="(Trans)glycosidases"/>
    <property type="match status" value="1"/>
</dbReference>
<organism evidence="7 8">
    <name type="scientific">Candidatus Ordinivivax streblomastigis</name>
    <dbReference type="NCBI Taxonomy" id="2540710"/>
    <lineage>
        <taxon>Bacteria</taxon>
        <taxon>Pseudomonadati</taxon>
        <taxon>Bacteroidota</taxon>
        <taxon>Bacteroidia</taxon>
        <taxon>Bacteroidales</taxon>
        <taxon>Candidatus Ordinivivax</taxon>
    </lineage>
</organism>
<dbReference type="FunFam" id="3.20.20.80:FF:000135">
    <property type="entry name" value="Beta-galactosidase, putative, bgl35A"/>
    <property type="match status" value="1"/>
</dbReference>
<dbReference type="GO" id="GO:0004565">
    <property type="term" value="F:beta-galactosidase activity"/>
    <property type="evidence" value="ECO:0007669"/>
    <property type="project" value="InterPro"/>
</dbReference>
<dbReference type="Pfam" id="PF02449">
    <property type="entry name" value="Glyco_hydro_42"/>
    <property type="match status" value="1"/>
</dbReference>
<name>A0A5M8P0J7_9BACT</name>
<dbReference type="Proteomes" id="UP000324575">
    <property type="component" value="Unassembled WGS sequence"/>
</dbReference>
<dbReference type="PANTHER" id="PTHR23421">
    <property type="entry name" value="BETA-GALACTOSIDASE RELATED"/>
    <property type="match status" value="1"/>
</dbReference>
<comment type="caution">
    <text evidence="7">The sequence shown here is derived from an EMBL/GenBank/DDBJ whole genome shotgun (WGS) entry which is preliminary data.</text>
</comment>
<feature type="domain" description="Glycoside hydrolase family 42 N-terminal" evidence="5">
    <location>
        <begin position="65"/>
        <end position="215"/>
    </location>
</feature>
<dbReference type="InterPro" id="IPR040719">
    <property type="entry name" value="DUF5597"/>
</dbReference>
<dbReference type="GO" id="GO:0005975">
    <property type="term" value="P:carbohydrate metabolic process"/>
    <property type="evidence" value="ECO:0007669"/>
    <property type="project" value="InterPro"/>
</dbReference>
<evidence type="ECO:0000256" key="3">
    <source>
        <dbReference type="ARBA" id="ARBA00023295"/>
    </source>
</evidence>